<keyword evidence="3" id="KW-1185">Reference proteome</keyword>
<dbReference type="Proteomes" id="UP000281738">
    <property type="component" value="Unassembled WGS sequence"/>
</dbReference>
<proteinExistence type="predicted"/>
<dbReference type="EMBL" id="RKHO01000001">
    <property type="protein sequence ID" value="ROR92492.1"/>
    <property type="molecule type" value="Genomic_DNA"/>
</dbReference>
<evidence type="ECO:0000259" key="1">
    <source>
        <dbReference type="Pfam" id="PF13529"/>
    </source>
</evidence>
<dbReference type="InterPro" id="IPR039563">
    <property type="entry name" value="Peptidase_C39_single_dom"/>
</dbReference>
<evidence type="ECO:0000313" key="3">
    <source>
        <dbReference type="Proteomes" id="UP000281738"/>
    </source>
</evidence>
<organism evidence="2 3">
    <name type="scientific">Nocardioides aurantiacus</name>
    <dbReference type="NCBI Taxonomy" id="86796"/>
    <lineage>
        <taxon>Bacteria</taxon>
        <taxon>Bacillati</taxon>
        <taxon>Actinomycetota</taxon>
        <taxon>Actinomycetes</taxon>
        <taxon>Propionibacteriales</taxon>
        <taxon>Nocardioidaceae</taxon>
        <taxon>Nocardioides</taxon>
    </lineage>
</organism>
<dbReference type="Pfam" id="PF13529">
    <property type="entry name" value="Peptidase_C39_2"/>
    <property type="match status" value="1"/>
</dbReference>
<feature type="domain" description="Peptidase C39-like" evidence="1">
    <location>
        <begin position="250"/>
        <end position="402"/>
    </location>
</feature>
<name>A0A3N2CY82_9ACTN</name>
<protein>
    <submittedName>
        <fullName evidence="2">Peptidase C39-like protein</fullName>
    </submittedName>
</protein>
<dbReference type="Gene3D" id="3.90.70.10">
    <property type="entry name" value="Cysteine proteinases"/>
    <property type="match status" value="1"/>
</dbReference>
<accession>A0A3N2CY82</accession>
<sequence>MSSRIRPRSHPASTLLGRFSGRLPGRFPVRVRALGAGFVALALVGVALTEGGTASAPELAQARLAAGAAQHTFRQVTTDAGFRTGTSEGVRIGGGAVTLATPIGRTTYTGKSWELGRWTSAWSRPAHSFDELVPSWDTTTPPNTHVQVKARVVSTSGRTSTWKVLGHYSTRDAAFRRTSAGTQSDAVASVATDTVRAAPGVRLQRYQLRVLVLRLVGHQAAPSVRSLQAVASSSGALQPVSRPLLRARSLAVPRYSQMVHRGEYPQYGGGGQAWCSPTSLSMILGYYGALPPAQTYAWVSSSYRDRFVDHVARAVYDYGYRGAGNWAFTTAYAAQRTGGAFVTRLSSLRDAERFIASGVPLAASVSFSRGQLTGAPISSTNGHLVVITGFTANGDVVVNDPAAASNATVRRVYDRAQFERVWQRGSRGTVYVVHDAAHPLPAW</sequence>
<evidence type="ECO:0000313" key="2">
    <source>
        <dbReference type="EMBL" id="ROR92492.1"/>
    </source>
</evidence>
<dbReference type="CDD" id="cd02549">
    <property type="entry name" value="Peptidase_C39A"/>
    <property type="match status" value="1"/>
</dbReference>
<dbReference type="InterPro" id="IPR039564">
    <property type="entry name" value="Peptidase_C39-like"/>
</dbReference>
<dbReference type="RefSeq" id="WP_123392127.1">
    <property type="nucleotide sequence ID" value="NZ_RKHO01000001.1"/>
</dbReference>
<dbReference type="AlphaFoldDB" id="A0A3N2CY82"/>
<reference evidence="2 3" key="1">
    <citation type="submission" date="2018-11" db="EMBL/GenBank/DDBJ databases">
        <title>Sequencing the genomes of 1000 actinobacteria strains.</title>
        <authorList>
            <person name="Klenk H.-P."/>
        </authorList>
    </citation>
    <scope>NUCLEOTIDE SEQUENCE [LARGE SCALE GENOMIC DNA]</scope>
    <source>
        <strain evidence="2 3">DSM 12652</strain>
    </source>
</reference>
<comment type="caution">
    <text evidence="2">The sequence shown here is derived from an EMBL/GenBank/DDBJ whole genome shotgun (WGS) entry which is preliminary data.</text>
</comment>
<dbReference type="OrthoDB" id="9789941at2"/>
<gene>
    <name evidence="2" type="ORF">EDD33_3383</name>
</gene>